<dbReference type="PROSITE" id="PS00028">
    <property type="entry name" value="ZINC_FINGER_C2H2_1"/>
    <property type="match status" value="1"/>
</dbReference>
<dbReference type="RefSeq" id="WP_371149749.1">
    <property type="nucleotide sequence ID" value="NZ_JBFSOO010000001.1"/>
</dbReference>
<name>A0ABV4JMX7_9BACT</name>
<dbReference type="EMBL" id="JBFSOO010000001">
    <property type="protein sequence ID" value="MEZ6852079.1"/>
    <property type="molecule type" value="Genomic_DNA"/>
</dbReference>
<protein>
    <recommendedName>
        <fullName evidence="1">C2H2-type domain-containing protein</fullName>
    </recommendedName>
</protein>
<accession>A0ABV4JMX7</accession>
<evidence type="ECO:0000259" key="1">
    <source>
        <dbReference type="PROSITE" id="PS00028"/>
    </source>
</evidence>
<comment type="caution">
    <text evidence="2">The sequence shown here is derived from an EMBL/GenBank/DDBJ whole genome shotgun (WGS) entry which is preliminary data.</text>
</comment>
<dbReference type="InterPro" id="IPR013087">
    <property type="entry name" value="Znf_C2H2_type"/>
</dbReference>
<reference evidence="2 3" key="1">
    <citation type="submission" date="2024-07" db="EMBL/GenBank/DDBJ databases">
        <title>Active virus-host system and metabolic interactions in a Lokiarchaeon culture.</title>
        <authorList>
            <person name="Ponce Toledo R.I."/>
            <person name="Rodrigues Oliveira T."/>
            <person name="Schleper C."/>
        </authorList>
    </citation>
    <scope>NUCLEOTIDE SEQUENCE [LARGE SCALE GENOMIC DNA]</scope>
    <source>
        <strain evidence="2 3">B35</strain>
    </source>
</reference>
<evidence type="ECO:0000313" key="2">
    <source>
        <dbReference type="EMBL" id="MEZ6852079.1"/>
    </source>
</evidence>
<sequence>MPVEYTKTVWECEHCFREFNDEDDCIEHENKCEHNPNYNEATGDAVTPLCKVCENCTAEGYRPNECKMEHPDSREVFHCGNFSHARDLSQAA</sequence>
<keyword evidence="3" id="KW-1185">Reference proteome</keyword>
<feature type="domain" description="C2H2-type" evidence="1">
    <location>
        <begin position="12"/>
        <end position="34"/>
    </location>
</feature>
<gene>
    <name evidence="2" type="ORF">AB2Z07_00800</name>
</gene>
<organism evidence="2 3">
    <name type="scientific">Halodesulfovibrio aestuarii</name>
    <dbReference type="NCBI Taxonomy" id="126333"/>
    <lineage>
        <taxon>Bacteria</taxon>
        <taxon>Pseudomonadati</taxon>
        <taxon>Thermodesulfobacteriota</taxon>
        <taxon>Desulfovibrionia</taxon>
        <taxon>Desulfovibrionales</taxon>
        <taxon>Desulfovibrionaceae</taxon>
        <taxon>Halodesulfovibrio</taxon>
    </lineage>
</organism>
<proteinExistence type="predicted"/>
<evidence type="ECO:0000313" key="3">
    <source>
        <dbReference type="Proteomes" id="UP001568358"/>
    </source>
</evidence>
<dbReference type="Proteomes" id="UP001568358">
    <property type="component" value="Unassembled WGS sequence"/>
</dbReference>